<dbReference type="AlphaFoldDB" id="A0A554X125"/>
<gene>
    <name evidence="1" type="ORF">Tther_01495</name>
</gene>
<keyword evidence="2" id="KW-1185">Reference proteome</keyword>
<organism evidence="1 2">
    <name type="scientific">Tepidimonas thermarum</name>
    <dbReference type="NCBI Taxonomy" id="335431"/>
    <lineage>
        <taxon>Bacteria</taxon>
        <taxon>Pseudomonadati</taxon>
        <taxon>Pseudomonadota</taxon>
        <taxon>Betaproteobacteria</taxon>
        <taxon>Burkholderiales</taxon>
        <taxon>Tepidimonas</taxon>
    </lineage>
</organism>
<dbReference type="EMBL" id="VJOL01000025">
    <property type="protein sequence ID" value="TSE29446.1"/>
    <property type="molecule type" value="Genomic_DNA"/>
</dbReference>
<dbReference type="OrthoDB" id="8911476at2"/>
<evidence type="ECO:0000313" key="2">
    <source>
        <dbReference type="Proteomes" id="UP000318542"/>
    </source>
</evidence>
<proteinExistence type="predicted"/>
<name>A0A554X125_9BURK</name>
<protein>
    <submittedName>
        <fullName evidence="1">Uncharacterized protein</fullName>
    </submittedName>
</protein>
<comment type="caution">
    <text evidence="1">The sequence shown here is derived from an EMBL/GenBank/DDBJ whole genome shotgun (WGS) entry which is preliminary data.</text>
</comment>
<accession>A0A554X125</accession>
<dbReference type="RefSeq" id="WP_143902491.1">
    <property type="nucleotide sequence ID" value="NZ_VJOL01000025.1"/>
</dbReference>
<reference evidence="1 2" key="1">
    <citation type="submission" date="2019-07" db="EMBL/GenBank/DDBJ databases">
        <title>Tepidimonas thermarum AA-1 draft genome.</title>
        <authorList>
            <person name="Da Costa M.S."/>
            <person name="Froufe H.J.C."/>
            <person name="Egas C."/>
            <person name="Albuquerque L."/>
        </authorList>
    </citation>
    <scope>NUCLEOTIDE SEQUENCE [LARGE SCALE GENOMIC DNA]</scope>
    <source>
        <strain evidence="1 2">AA-1</strain>
    </source>
</reference>
<dbReference type="Proteomes" id="UP000318542">
    <property type="component" value="Unassembled WGS sequence"/>
</dbReference>
<evidence type="ECO:0000313" key="1">
    <source>
        <dbReference type="EMBL" id="TSE29446.1"/>
    </source>
</evidence>
<sequence length="68" mass="7892">MTQERTPRGYPLPHPEHLLSEDVLNLREALTRIDADVAAQEASTQQGQDQLAERLHRQQLRVFHQFGF</sequence>